<dbReference type="GO" id="GO:0006508">
    <property type="term" value="P:proteolysis"/>
    <property type="evidence" value="ECO:0007669"/>
    <property type="project" value="InterPro"/>
</dbReference>
<proteinExistence type="inferred from homology"/>
<dbReference type="InterPro" id="IPR011249">
    <property type="entry name" value="Metalloenz_LuxS/M16"/>
</dbReference>
<dbReference type="GO" id="GO:0046872">
    <property type="term" value="F:metal ion binding"/>
    <property type="evidence" value="ECO:0007669"/>
    <property type="project" value="InterPro"/>
</dbReference>
<dbReference type="EMBL" id="BARS01003675">
    <property type="protein sequence ID" value="GAF85202.1"/>
    <property type="molecule type" value="Genomic_DNA"/>
</dbReference>
<dbReference type="InterPro" id="IPR011765">
    <property type="entry name" value="Pept_M16_N"/>
</dbReference>
<evidence type="ECO:0000259" key="2">
    <source>
        <dbReference type="Pfam" id="PF00675"/>
    </source>
</evidence>
<dbReference type="PANTHER" id="PTHR11851:SF49">
    <property type="entry name" value="MITOCHONDRIAL-PROCESSING PEPTIDASE SUBUNIT ALPHA"/>
    <property type="match status" value="1"/>
</dbReference>
<evidence type="ECO:0000313" key="4">
    <source>
        <dbReference type="EMBL" id="GAF85202.1"/>
    </source>
</evidence>
<name>X0TAH6_9ZZZZ</name>
<dbReference type="AlphaFoldDB" id="X0TAH6"/>
<dbReference type="PANTHER" id="PTHR11851">
    <property type="entry name" value="METALLOPROTEASE"/>
    <property type="match status" value="1"/>
</dbReference>
<dbReference type="Gene3D" id="3.30.830.10">
    <property type="entry name" value="Metalloenzyme, LuxS/M16 peptidase-like"/>
    <property type="match status" value="2"/>
</dbReference>
<comment type="caution">
    <text evidence="4">The sequence shown here is derived from an EMBL/GenBank/DDBJ whole genome shotgun (WGS) entry which is preliminary data.</text>
</comment>
<feature type="non-terminal residue" evidence="4">
    <location>
        <position position="273"/>
    </location>
</feature>
<dbReference type="SUPFAM" id="SSF63411">
    <property type="entry name" value="LuxS/MPP-like metallohydrolase"/>
    <property type="match status" value="2"/>
</dbReference>
<sequence length="273" mass="30284">MYEKITLDNGLRLVTAAMPHTRSVAIGFFLGTGSRYETDEQSGISHFIEHMCFKGTKKRPTSVAVCTVIEGVGGMLNAGTDKELTIYWCKVAKPHFNSALDVMADIITGSLFNPAEIEKERQVIIEEINMSLDSPSQRVSMLIDELMWPGHPLGRDIAGSRESVGSITRDTMLDYMAGQYRPDNAVLAIAGDIRHEETVTAVSRVIAGWKSKNPHSSYEPYQSKIARRVLIENRDTEQTQMCLALPGISIVHPDRFKLDLLNVILGEGMSSRL</sequence>
<evidence type="ECO:0000256" key="1">
    <source>
        <dbReference type="ARBA" id="ARBA00007261"/>
    </source>
</evidence>
<reference evidence="4" key="1">
    <citation type="journal article" date="2014" name="Front. Microbiol.">
        <title>High frequency of phylogenetically diverse reductive dehalogenase-homologous genes in deep subseafloor sedimentary metagenomes.</title>
        <authorList>
            <person name="Kawai M."/>
            <person name="Futagami T."/>
            <person name="Toyoda A."/>
            <person name="Takaki Y."/>
            <person name="Nishi S."/>
            <person name="Hori S."/>
            <person name="Arai W."/>
            <person name="Tsubouchi T."/>
            <person name="Morono Y."/>
            <person name="Uchiyama I."/>
            <person name="Ito T."/>
            <person name="Fujiyama A."/>
            <person name="Inagaki F."/>
            <person name="Takami H."/>
        </authorList>
    </citation>
    <scope>NUCLEOTIDE SEQUENCE</scope>
    <source>
        <strain evidence="4">Expedition CK06-06</strain>
    </source>
</reference>
<dbReference type="InterPro" id="IPR050361">
    <property type="entry name" value="MPP/UQCRC_Complex"/>
</dbReference>
<evidence type="ECO:0000259" key="3">
    <source>
        <dbReference type="Pfam" id="PF05193"/>
    </source>
</evidence>
<dbReference type="InterPro" id="IPR001431">
    <property type="entry name" value="Pept_M16_Zn_BS"/>
</dbReference>
<dbReference type="GO" id="GO:0004222">
    <property type="term" value="F:metalloendopeptidase activity"/>
    <property type="evidence" value="ECO:0007669"/>
    <property type="project" value="InterPro"/>
</dbReference>
<gene>
    <name evidence="4" type="ORF">S01H1_07124</name>
</gene>
<organism evidence="4">
    <name type="scientific">marine sediment metagenome</name>
    <dbReference type="NCBI Taxonomy" id="412755"/>
    <lineage>
        <taxon>unclassified sequences</taxon>
        <taxon>metagenomes</taxon>
        <taxon>ecological metagenomes</taxon>
    </lineage>
</organism>
<dbReference type="InterPro" id="IPR007863">
    <property type="entry name" value="Peptidase_M16_C"/>
</dbReference>
<dbReference type="Pfam" id="PF00675">
    <property type="entry name" value="Peptidase_M16"/>
    <property type="match status" value="1"/>
</dbReference>
<protein>
    <recommendedName>
        <fullName evidence="5">Peptidase M16 N-terminal domain-containing protein</fullName>
    </recommendedName>
</protein>
<feature type="domain" description="Peptidase M16 N-terminal" evidence="2">
    <location>
        <begin position="13"/>
        <end position="159"/>
    </location>
</feature>
<accession>X0TAH6</accession>
<evidence type="ECO:0008006" key="5">
    <source>
        <dbReference type="Google" id="ProtNLM"/>
    </source>
</evidence>
<dbReference type="Pfam" id="PF05193">
    <property type="entry name" value="Peptidase_M16_C"/>
    <property type="match status" value="1"/>
</dbReference>
<comment type="similarity">
    <text evidence="1">Belongs to the peptidase M16 family.</text>
</comment>
<dbReference type="PROSITE" id="PS00143">
    <property type="entry name" value="INSULINASE"/>
    <property type="match status" value="1"/>
</dbReference>
<feature type="domain" description="Peptidase M16 C-terminal" evidence="3">
    <location>
        <begin position="166"/>
        <end position="273"/>
    </location>
</feature>